<dbReference type="EMBL" id="LAZR01019609">
    <property type="protein sequence ID" value="KKL91913.1"/>
    <property type="molecule type" value="Genomic_DNA"/>
</dbReference>
<dbReference type="AlphaFoldDB" id="A0A0F9G011"/>
<protein>
    <submittedName>
        <fullName evidence="1">Uncharacterized protein</fullName>
    </submittedName>
</protein>
<name>A0A0F9G011_9ZZZZ</name>
<accession>A0A0F9G011</accession>
<organism evidence="1">
    <name type="scientific">marine sediment metagenome</name>
    <dbReference type="NCBI Taxonomy" id="412755"/>
    <lineage>
        <taxon>unclassified sequences</taxon>
        <taxon>metagenomes</taxon>
        <taxon>ecological metagenomes</taxon>
    </lineage>
</organism>
<evidence type="ECO:0000313" key="1">
    <source>
        <dbReference type="EMBL" id="KKL91913.1"/>
    </source>
</evidence>
<reference evidence="1" key="1">
    <citation type="journal article" date="2015" name="Nature">
        <title>Complex archaea that bridge the gap between prokaryotes and eukaryotes.</title>
        <authorList>
            <person name="Spang A."/>
            <person name="Saw J.H."/>
            <person name="Jorgensen S.L."/>
            <person name="Zaremba-Niedzwiedzka K."/>
            <person name="Martijn J."/>
            <person name="Lind A.E."/>
            <person name="van Eijk R."/>
            <person name="Schleper C."/>
            <person name="Guy L."/>
            <person name="Ettema T.J."/>
        </authorList>
    </citation>
    <scope>NUCLEOTIDE SEQUENCE</scope>
</reference>
<gene>
    <name evidence="1" type="ORF">LCGC14_1889970</name>
</gene>
<comment type="caution">
    <text evidence="1">The sequence shown here is derived from an EMBL/GenBank/DDBJ whole genome shotgun (WGS) entry which is preliminary data.</text>
</comment>
<proteinExistence type="predicted"/>
<feature type="non-terminal residue" evidence="1">
    <location>
        <position position="218"/>
    </location>
</feature>
<sequence length="218" mass="22238">MAQVDPETLDKVRALSAYDFARLFILMFGDADTVGFRLLGKKSDNTFEVINSDDSGRLEVWDPKVGSLISYSGTTTADGAALGASLIDGLLAAEADFDGNLVIITSGAYEGQGRVIRGLTTGGTVTPISNFGGQILQDVTFTIFAVRTIPAVFTPTVGAPAGNWNSGVATGGLAGAVRGFAVMGGVLFAVAGNTVYSINSSGTATNLGTINTSIGNVG</sequence>